<sequence>MAEAGYKEVQKRPSRLIRFSALLIVSGIISGASGLIVQYFNLSISKSSAFDQYSTISNITIAALLFGVALFLLGMLAFSAAYLNVFSSEDKNNPDELNELILALQSQFAELDSKVADIASKNTDKQILGNYERIFKTEFKDKFDQKFGRSASEIIKDASLKEYTPQIYKEKSFGNLMNMSENHIGGLQRQIQSQLRTANFNVWAGLAFSIFGLIVMGYIVFEFNTVRDSLSDWTQFLFAFIPKFTFVLLFESISFFFFRAYREDRAMVRYLRNEATNMEEKALGIMASALFGTPESTATSVTALLATERNFIVKKGEKTIIESMQGNNPVLFETLINQILNRLSVGQNLRGGSQAESK</sequence>
<keyword evidence="1" id="KW-1133">Transmembrane helix</keyword>
<proteinExistence type="predicted"/>
<dbReference type="RefSeq" id="WP_182592984.1">
    <property type="nucleotide sequence ID" value="NZ_JACJIM010000008.1"/>
</dbReference>
<keyword evidence="1" id="KW-0812">Transmembrane</keyword>
<feature type="transmembrane region" description="Helical" evidence="1">
    <location>
        <begin position="60"/>
        <end position="83"/>
    </location>
</feature>
<dbReference type="GeneID" id="96606471"/>
<reference evidence="2 3" key="1">
    <citation type="submission" date="2020-08" db="EMBL/GenBank/DDBJ databases">
        <title>Genomic Encyclopedia of Type Strains, Phase IV (KMG-IV): sequencing the most valuable type-strain genomes for metagenomic binning, comparative biology and taxonomic classification.</title>
        <authorList>
            <person name="Goeker M."/>
        </authorList>
    </citation>
    <scope>NUCLEOTIDE SEQUENCE [LARGE SCALE GENOMIC DNA]</scope>
    <source>
        <strain evidence="2 3">DSM 5686</strain>
    </source>
</reference>
<evidence type="ECO:0000313" key="3">
    <source>
        <dbReference type="Proteomes" id="UP000565455"/>
    </source>
</evidence>
<evidence type="ECO:0000313" key="2">
    <source>
        <dbReference type="EMBL" id="MBA9065443.1"/>
    </source>
</evidence>
<feature type="transmembrane region" description="Helical" evidence="1">
    <location>
        <begin position="21"/>
        <end position="40"/>
    </location>
</feature>
<organism evidence="2 3">
    <name type="scientific">Methylobacterium fujisawaense</name>
    <dbReference type="NCBI Taxonomy" id="107400"/>
    <lineage>
        <taxon>Bacteria</taxon>
        <taxon>Pseudomonadati</taxon>
        <taxon>Pseudomonadota</taxon>
        <taxon>Alphaproteobacteria</taxon>
        <taxon>Hyphomicrobiales</taxon>
        <taxon>Methylobacteriaceae</taxon>
        <taxon>Methylobacterium</taxon>
    </lineage>
</organism>
<evidence type="ECO:0008006" key="4">
    <source>
        <dbReference type="Google" id="ProtNLM"/>
    </source>
</evidence>
<dbReference type="Proteomes" id="UP000565455">
    <property type="component" value="Unassembled WGS sequence"/>
</dbReference>
<name>A0ABR6DH66_9HYPH</name>
<feature type="transmembrane region" description="Helical" evidence="1">
    <location>
        <begin position="200"/>
        <end position="221"/>
    </location>
</feature>
<comment type="caution">
    <text evidence="2">The sequence shown here is derived from an EMBL/GenBank/DDBJ whole genome shotgun (WGS) entry which is preliminary data.</text>
</comment>
<gene>
    <name evidence="2" type="ORF">GGQ91_004860</name>
</gene>
<protein>
    <recommendedName>
        <fullName evidence="4">MotA/TolQ/ExbB proton channel domain-containing protein</fullName>
    </recommendedName>
</protein>
<dbReference type="EMBL" id="JACJIM010000008">
    <property type="protein sequence ID" value="MBA9065443.1"/>
    <property type="molecule type" value="Genomic_DNA"/>
</dbReference>
<accession>A0ABR6DH66</accession>
<keyword evidence="3" id="KW-1185">Reference proteome</keyword>
<evidence type="ECO:0000256" key="1">
    <source>
        <dbReference type="SAM" id="Phobius"/>
    </source>
</evidence>
<feature type="transmembrane region" description="Helical" evidence="1">
    <location>
        <begin position="233"/>
        <end position="258"/>
    </location>
</feature>
<keyword evidence="1" id="KW-0472">Membrane</keyword>